<accession>A0A0D8HFK0</accession>
<organism evidence="3 4">
    <name type="scientific">Acidithrix ferrooxidans</name>
    <dbReference type="NCBI Taxonomy" id="1280514"/>
    <lineage>
        <taxon>Bacteria</taxon>
        <taxon>Bacillati</taxon>
        <taxon>Actinomycetota</taxon>
        <taxon>Acidimicrobiia</taxon>
        <taxon>Acidimicrobiales</taxon>
        <taxon>Acidimicrobiaceae</taxon>
        <taxon>Acidithrix</taxon>
    </lineage>
</organism>
<dbReference type="EMBL" id="JXYS01000080">
    <property type="protein sequence ID" value="KJF16567.1"/>
    <property type="molecule type" value="Genomic_DNA"/>
</dbReference>
<keyword evidence="3" id="KW-0966">Cell projection</keyword>
<evidence type="ECO:0000256" key="1">
    <source>
        <dbReference type="ARBA" id="ARBA00009677"/>
    </source>
</evidence>
<reference evidence="3 4" key="1">
    <citation type="submission" date="2015-01" db="EMBL/GenBank/DDBJ databases">
        <title>Draft genome of the acidophilic iron oxidizer Acidithrix ferrooxidans strain Py-F3.</title>
        <authorList>
            <person name="Poehlein A."/>
            <person name="Eisen S."/>
            <person name="Schloemann M."/>
            <person name="Johnson B.D."/>
            <person name="Daniel R."/>
            <person name="Muehling M."/>
        </authorList>
    </citation>
    <scope>NUCLEOTIDE SEQUENCE [LARGE SCALE GENOMIC DNA]</scope>
    <source>
        <strain evidence="3 4">Py-F3</strain>
    </source>
</reference>
<feature type="domain" description="Flagellar basal-body/hook protein C-terminal" evidence="2">
    <location>
        <begin position="101"/>
        <end position="145"/>
    </location>
</feature>
<dbReference type="Pfam" id="PF06429">
    <property type="entry name" value="Flg_bbr_C"/>
    <property type="match status" value="1"/>
</dbReference>
<dbReference type="InterPro" id="IPR010930">
    <property type="entry name" value="Flg_bb/hook_C_dom"/>
</dbReference>
<keyword evidence="4" id="KW-1185">Reference proteome</keyword>
<protein>
    <submittedName>
        <fullName evidence="3">Flagellar basal-body rod protein FlgC</fullName>
    </submittedName>
</protein>
<gene>
    <name evidence="3" type="primary">flgC</name>
    <name evidence="3" type="ORF">AXFE_26300</name>
</gene>
<comment type="similarity">
    <text evidence="1">Belongs to the flagella basal body rod proteins family.</text>
</comment>
<evidence type="ECO:0000313" key="3">
    <source>
        <dbReference type="EMBL" id="KJF16567.1"/>
    </source>
</evidence>
<dbReference type="OrthoDB" id="9794148at2"/>
<keyword evidence="3" id="KW-0282">Flagellum</keyword>
<dbReference type="AlphaFoldDB" id="A0A0D8HFK0"/>
<dbReference type="STRING" id="1280514.AXFE_26300"/>
<sequence length="147" mass="14972">MSLFGLLSISGSGIDTNQTWLNAIGSNIANINDAVNPAKTPFLQQEIVAAPGAVPTGYGPSQSAIPTSPLNGMGVHVAAVTTNLPNGVLTYDPTSPVANASGYVRTPGISLADQLGNLNIAEANYQANVAVINHAKSIYQSALTLAV</sequence>
<comment type="caution">
    <text evidence="3">The sequence shown here is derived from an EMBL/GenBank/DDBJ whole genome shotgun (WGS) entry which is preliminary data.</text>
</comment>
<dbReference type="Proteomes" id="UP000032360">
    <property type="component" value="Unassembled WGS sequence"/>
</dbReference>
<dbReference type="RefSeq" id="WP_052606328.1">
    <property type="nucleotide sequence ID" value="NZ_JXYS01000080.1"/>
</dbReference>
<evidence type="ECO:0000259" key="2">
    <source>
        <dbReference type="Pfam" id="PF06429"/>
    </source>
</evidence>
<name>A0A0D8HFK0_9ACTN</name>
<keyword evidence="3" id="KW-0969">Cilium</keyword>
<proteinExistence type="inferred from homology"/>
<evidence type="ECO:0000313" key="4">
    <source>
        <dbReference type="Proteomes" id="UP000032360"/>
    </source>
</evidence>